<sequence>MPNFLEQLTREWYEYQGYFVRQNVNVGPRPKGGYDCELDIVAFNPKTNHLVHLEPSMDADSWATREKRYTKKFDAGRKHIPSLFDGIPIPSEIEQIALFVFASKANHETVGGGRVMILDELLADILDGLRETGVAKSAVPEQLPIVRTLQFVSHYHKTFTDFWDGNSG</sequence>
<dbReference type="RefSeq" id="WP_007339347.1">
    <property type="nucleotide sequence ID" value="NZ_AMWG01000124.1"/>
</dbReference>
<organism evidence="1 2">
    <name type="scientific">Rhodopirellula baltica SWK14</name>
    <dbReference type="NCBI Taxonomy" id="993516"/>
    <lineage>
        <taxon>Bacteria</taxon>
        <taxon>Pseudomonadati</taxon>
        <taxon>Planctomycetota</taxon>
        <taxon>Planctomycetia</taxon>
        <taxon>Pirellulales</taxon>
        <taxon>Pirellulaceae</taxon>
        <taxon>Rhodopirellula</taxon>
    </lineage>
</organism>
<name>L7CC54_RHOBT</name>
<dbReference type="Proteomes" id="UP000010959">
    <property type="component" value="Unassembled WGS sequence"/>
</dbReference>
<dbReference type="PATRIC" id="fig|993516.3.peg.4949"/>
<evidence type="ECO:0000313" key="1">
    <source>
        <dbReference type="EMBL" id="ELP31415.1"/>
    </source>
</evidence>
<dbReference type="AlphaFoldDB" id="L7CC54"/>
<accession>L7CC54</accession>
<reference evidence="1 2" key="1">
    <citation type="journal article" date="2013" name="Mar. Genomics">
        <title>Expression of sulfatases in Rhodopirellula baltica and the diversity of sulfatases in the genus Rhodopirellula.</title>
        <authorList>
            <person name="Wegner C.E."/>
            <person name="Richter-Heitmann T."/>
            <person name="Klindworth A."/>
            <person name="Klockow C."/>
            <person name="Richter M."/>
            <person name="Achstetter T."/>
            <person name="Glockner F.O."/>
            <person name="Harder J."/>
        </authorList>
    </citation>
    <scope>NUCLEOTIDE SEQUENCE [LARGE SCALE GENOMIC DNA]</scope>
    <source>
        <strain evidence="1 2">SWK14</strain>
    </source>
</reference>
<dbReference type="EMBL" id="AMWG01000124">
    <property type="protein sequence ID" value="ELP31415.1"/>
    <property type="molecule type" value="Genomic_DNA"/>
</dbReference>
<proteinExistence type="predicted"/>
<gene>
    <name evidence="1" type="ORF">RBSWK_04636</name>
</gene>
<comment type="caution">
    <text evidence="1">The sequence shown here is derived from an EMBL/GenBank/DDBJ whole genome shotgun (WGS) entry which is preliminary data.</text>
</comment>
<evidence type="ECO:0000313" key="2">
    <source>
        <dbReference type="Proteomes" id="UP000010959"/>
    </source>
</evidence>
<protein>
    <submittedName>
        <fullName evidence="1">Uncharacterized protein</fullName>
    </submittedName>
</protein>